<dbReference type="Proteomes" id="UP000324222">
    <property type="component" value="Unassembled WGS sequence"/>
</dbReference>
<protein>
    <submittedName>
        <fullName evidence="2">Uncharacterized protein</fullName>
    </submittedName>
</protein>
<proteinExistence type="predicted"/>
<name>A0A5B7HGX7_PORTR</name>
<accession>A0A5B7HGX7</accession>
<keyword evidence="3" id="KW-1185">Reference proteome</keyword>
<comment type="caution">
    <text evidence="2">The sequence shown here is derived from an EMBL/GenBank/DDBJ whole genome shotgun (WGS) entry which is preliminary data.</text>
</comment>
<feature type="region of interest" description="Disordered" evidence="1">
    <location>
        <begin position="1"/>
        <end position="42"/>
    </location>
</feature>
<evidence type="ECO:0000256" key="1">
    <source>
        <dbReference type="SAM" id="MobiDB-lite"/>
    </source>
</evidence>
<evidence type="ECO:0000313" key="2">
    <source>
        <dbReference type="EMBL" id="MPC68795.1"/>
    </source>
</evidence>
<reference evidence="2 3" key="1">
    <citation type="submission" date="2019-05" db="EMBL/GenBank/DDBJ databases">
        <title>Another draft genome of Portunus trituberculatus and its Hox gene families provides insights of decapod evolution.</title>
        <authorList>
            <person name="Jeong J.-H."/>
            <person name="Song I."/>
            <person name="Kim S."/>
            <person name="Choi T."/>
            <person name="Kim D."/>
            <person name="Ryu S."/>
            <person name="Kim W."/>
        </authorList>
    </citation>
    <scope>NUCLEOTIDE SEQUENCE [LARGE SCALE GENOMIC DNA]</scope>
    <source>
        <tissue evidence="2">Muscle</tissue>
    </source>
</reference>
<gene>
    <name evidence="2" type="ORF">E2C01_063005</name>
</gene>
<evidence type="ECO:0000313" key="3">
    <source>
        <dbReference type="Proteomes" id="UP000324222"/>
    </source>
</evidence>
<feature type="compositionally biased region" description="Basic and acidic residues" evidence="1">
    <location>
        <begin position="1"/>
        <end position="33"/>
    </location>
</feature>
<organism evidence="2 3">
    <name type="scientific">Portunus trituberculatus</name>
    <name type="common">Swimming crab</name>
    <name type="synonym">Neptunus trituberculatus</name>
    <dbReference type="NCBI Taxonomy" id="210409"/>
    <lineage>
        <taxon>Eukaryota</taxon>
        <taxon>Metazoa</taxon>
        <taxon>Ecdysozoa</taxon>
        <taxon>Arthropoda</taxon>
        <taxon>Crustacea</taxon>
        <taxon>Multicrustacea</taxon>
        <taxon>Malacostraca</taxon>
        <taxon>Eumalacostraca</taxon>
        <taxon>Eucarida</taxon>
        <taxon>Decapoda</taxon>
        <taxon>Pleocyemata</taxon>
        <taxon>Brachyura</taxon>
        <taxon>Eubrachyura</taxon>
        <taxon>Portunoidea</taxon>
        <taxon>Portunidae</taxon>
        <taxon>Portuninae</taxon>
        <taxon>Portunus</taxon>
    </lineage>
</organism>
<dbReference type="EMBL" id="VSRR010028391">
    <property type="protein sequence ID" value="MPC68795.1"/>
    <property type="molecule type" value="Genomic_DNA"/>
</dbReference>
<dbReference type="AlphaFoldDB" id="A0A5B7HGX7"/>
<sequence>MTTGKEWHRAANDGKNHTERQHERSKSPSDSHQDTAVASGGSLRLTERIRILSLRYYPRILTVSPAVREFNEPQTSMNGASRIPGMCGVCGGRHGP</sequence>